<sequence>THLEGPDAEHSEASIPTWKDNFGIKNGKQNDNKSEDISMRHNLC</sequence>
<dbReference type="AlphaFoldDB" id="A0A9N9DVJ7"/>
<name>A0A9N9DVJ7_9GLOM</name>
<reference evidence="2" key="1">
    <citation type="submission" date="2021-06" db="EMBL/GenBank/DDBJ databases">
        <authorList>
            <person name="Kallberg Y."/>
            <person name="Tangrot J."/>
            <person name="Rosling A."/>
        </authorList>
    </citation>
    <scope>NUCLEOTIDE SEQUENCE</scope>
    <source>
        <strain evidence="2">AZ414A</strain>
    </source>
</reference>
<proteinExistence type="predicted"/>
<dbReference type="Proteomes" id="UP000789706">
    <property type="component" value="Unassembled WGS sequence"/>
</dbReference>
<protein>
    <submittedName>
        <fullName evidence="2">7965_t:CDS:1</fullName>
    </submittedName>
</protein>
<evidence type="ECO:0000313" key="3">
    <source>
        <dbReference type="Proteomes" id="UP000789706"/>
    </source>
</evidence>
<feature type="compositionally biased region" description="Basic and acidic residues" evidence="1">
    <location>
        <begin position="28"/>
        <end position="44"/>
    </location>
</feature>
<accession>A0A9N9DVJ7</accession>
<keyword evidence="3" id="KW-1185">Reference proteome</keyword>
<feature type="compositionally biased region" description="Basic and acidic residues" evidence="1">
    <location>
        <begin position="1"/>
        <end position="12"/>
    </location>
</feature>
<organism evidence="2 3">
    <name type="scientific">Diversispora eburnea</name>
    <dbReference type="NCBI Taxonomy" id="1213867"/>
    <lineage>
        <taxon>Eukaryota</taxon>
        <taxon>Fungi</taxon>
        <taxon>Fungi incertae sedis</taxon>
        <taxon>Mucoromycota</taxon>
        <taxon>Glomeromycotina</taxon>
        <taxon>Glomeromycetes</taxon>
        <taxon>Diversisporales</taxon>
        <taxon>Diversisporaceae</taxon>
        <taxon>Diversispora</taxon>
    </lineage>
</organism>
<evidence type="ECO:0000256" key="1">
    <source>
        <dbReference type="SAM" id="MobiDB-lite"/>
    </source>
</evidence>
<dbReference type="EMBL" id="CAJVPK010007049">
    <property type="protein sequence ID" value="CAG8654282.1"/>
    <property type="molecule type" value="Genomic_DNA"/>
</dbReference>
<comment type="caution">
    <text evidence="2">The sequence shown here is derived from an EMBL/GenBank/DDBJ whole genome shotgun (WGS) entry which is preliminary data.</text>
</comment>
<gene>
    <name evidence="2" type="ORF">DEBURN_LOCUS11549</name>
</gene>
<evidence type="ECO:0000313" key="2">
    <source>
        <dbReference type="EMBL" id="CAG8654282.1"/>
    </source>
</evidence>
<feature type="region of interest" description="Disordered" evidence="1">
    <location>
        <begin position="1"/>
        <end position="44"/>
    </location>
</feature>
<feature type="non-terminal residue" evidence="2">
    <location>
        <position position="44"/>
    </location>
</feature>